<comment type="similarity">
    <text evidence="1">Belongs to the peptidase S1 family.</text>
</comment>
<proteinExistence type="inferred from homology"/>
<evidence type="ECO:0000256" key="2">
    <source>
        <dbReference type="ARBA" id="ARBA00022729"/>
    </source>
</evidence>
<dbReference type="GO" id="GO:0004252">
    <property type="term" value="F:serine-type endopeptidase activity"/>
    <property type="evidence" value="ECO:0007669"/>
    <property type="project" value="InterPro"/>
</dbReference>
<keyword evidence="3" id="KW-0843">Virulence</keyword>
<dbReference type="PANTHER" id="PTHR24276">
    <property type="entry name" value="POLYSERASE-RELATED"/>
    <property type="match status" value="1"/>
</dbReference>
<feature type="domain" description="Peptidase S1" evidence="6">
    <location>
        <begin position="43"/>
        <end position="268"/>
    </location>
</feature>
<organism evidence="7">
    <name type="scientific">Aphanomyces invadans</name>
    <dbReference type="NCBI Taxonomy" id="157072"/>
    <lineage>
        <taxon>Eukaryota</taxon>
        <taxon>Sar</taxon>
        <taxon>Stramenopiles</taxon>
        <taxon>Oomycota</taxon>
        <taxon>Saprolegniomycetes</taxon>
        <taxon>Saprolegniales</taxon>
        <taxon>Verrucalvaceae</taxon>
        <taxon>Aphanomyces</taxon>
    </lineage>
</organism>
<dbReference type="PRINTS" id="PR00722">
    <property type="entry name" value="CHYMOTRYPSIN"/>
</dbReference>
<dbReference type="GO" id="GO:0006508">
    <property type="term" value="P:proteolysis"/>
    <property type="evidence" value="ECO:0007669"/>
    <property type="project" value="InterPro"/>
</dbReference>
<keyword evidence="2" id="KW-0732">Signal</keyword>
<dbReference type="VEuPathDB" id="FungiDB:H310_08356"/>
<gene>
    <name evidence="7" type="ORF">H310_08356</name>
</gene>
<keyword evidence="4" id="KW-1015">Disulfide bond</keyword>
<dbReference type="OrthoDB" id="10051896at2759"/>
<evidence type="ECO:0000256" key="5">
    <source>
        <dbReference type="ARBA" id="ARBA00023180"/>
    </source>
</evidence>
<evidence type="ECO:0000256" key="1">
    <source>
        <dbReference type="ARBA" id="ARBA00007664"/>
    </source>
</evidence>
<name>A0A024TZ08_9STRA</name>
<dbReference type="STRING" id="157072.A0A024TZ08"/>
<dbReference type="InterPro" id="IPR009003">
    <property type="entry name" value="Peptidase_S1_PA"/>
</dbReference>
<dbReference type="CDD" id="cd00190">
    <property type="entry name" value="Tryp_SPc"/>
    <property type="match status" value="1"/>
</dbReference>
<sequence>MIRNTPPCANPTAGQFIFNSCAMAKFLAFVALAAASAVARLQIVNGTEAPVGKYTYVTGIRETETGRTICGASLIAPKVLLTAARCAGEWANYASVGSHYTSGSTDGERIKIVKKTLHPKYSEFSDEYDIAIFELESESKVPPVALNWVEDDATAPGTVAWVRGFGETTKTSSEGQSPYLLETDVKIWTNEDCHKVMIFEIFPFQVCAGGDGKGFATNDVGGPLTVIRNGVEYVAGVAVWGHRGSWARLPGVYMRVSSFRDFIEPFLPVTPTTTKPAC</sequence>
<dbReference type="Pfam" id="PF00089">
    <property type="entry name" value="Trypsin"/>
    <property type="match status" value="1"/>
</dbReference>
<evidence type="ECO:0000313" key="7">
    <source>
        <dbReference type="EMBL" id="ETV98856.1"/>
    </source>
</evidence>
<evidence type="ECO:0000259" key="6">
    <source>
        <dbReference type="PROSITE" id="PS50240"/>
    </source>
</evidence>
<dbReference type="PANTHER" id="PTHR24276:SF98">
    <property type="entry name" value="FI18310P1-RELATED"/>
    <property type="match status" value="1"/>
</dbReference>
<dbReference type="SMART" id="SM00020">
    <property type="entry name" value="Tryp_SPc"/>
    <property type="match status" value="1"/>
</dbReference>
<dbReference type="AlphaFoldDB" id="A0A024TZ08"/>
<dbReference type="SUPFAM" id="SSF50494">
    <property type="entry name" value="Trypsin-like serine proteases"/>
    <property type="match status" value="1"/>
</dbReference>
<evidence type="ECO:0000256" key="4">
    <source>
        <dbReference type="ARBA" id="ARBA00023157"/>
    </source>
</evidence>
<protein>
    <recommendedName>
        <fullName evidence="6">Peptidase S1 domain-containing protein</fullName>
    </recommendedName>
</protein>
<dbReference type="EMBL" id="KI913968">
    <property type="protein sequence ID" value="ETV98856.1"/>
    <property type="molecule type" value="Genomic_DNA"/>
</dbReference>
<dbReference type="eggNOG" id="KOG3627">
    <property type="taxonomic scope" value="Eukaryota"/>
</dbReference>
<dbReference type="InterPro" id="IPR001254">
    <property type="entry name" value="Trypsin_dom"/>
</dbReference>
<dbReference type="InterPro" id="IPR001314">
    <property type="entry name" value="Peptidase_S1A"/>
</dbReference>
<dbReference type="Gene3D" id="2.40.10.10">
    <property type="entry name" value="Trypsin-like serine proteases"/>
    <property type="match status" value="1"/>
</dbReference>
<dbReference type="GeneID" id="20085406"/>
<reference evidence="7" key="1">
    <citation type="submission" date="2013-12" db="EMBL/GenBank/DDBJ databases">
        <title>The Genome Sequence of Aphanomyces invadans NJM9701.</title>
        <authorList>
            <consortium name="The Broad Institute Genomics Platform"/>
            <person name="Russ C."/>
            <person name="Tyler B."/>
            <person name="van West P."/>
            <person name="Dieguez-Uribeondo J."/>
            <person name="Young S.K."/>
            <person name="Zeng Q."/>
            <person name="Gargeya S."/>
            <person name="Fitzgerald M."/>
            <person name="Abouelleil A."/>
            <person name="Alvarado L."/>
            <person name="Chapman S.B."/>
            <person name="Gainer-Dewar J."/>
            <person name="Goldberg J."/>
            <person name="Griggs A."/>
            <person name="Gujja S."/>
            <person name="Hansen M."/>
            <person name="Howarth C."/>
            <person name="Imamovic A."/>
            <person name="Ireland A."/>
            <person name="Larimer J."/>
            <person name="McCowan C."/>
            <person name="Murphy C."/>
            <person name="Pearson M."/>
            <person name="Poon T.W."/>
            <person name="Priest M."/>
            <person name="Roberts A."/>
            <person name="Saif S."/>
            <person name="Shea T."/>
            <person name="Sykes S."/>
            <person name="Wortman J."/>
            <person name="Nusbaum C."/>
            <person name="Birren B."/>
        </authorList>
    </citation>
    <scope>NUCLEOTIDE SEQUENCE [LARGE SCALE GENOMIC DNA]</scope>
    <source>
        <strain evidence="7">NJM9701</strain>
    </source>
</reference>
<keyword evidence="5" id="KW-0325">Glycoprotein</keyword>
<accession>A0A024TZ08</accession>
<dbReference type="PROSITE" id="PS50240">
    <property type="entry name" value="TRYPSIN_DOM"/>
    <property type="match status" value="1"/>
</dbReference>
<dbReference type="InterPro" id="IPR050430">
    <property type="entry name" value="Peptidase_S1"/>
</dbReference>
<evidence type="ECO:0000256" key="3">
    <source>
        <dbReference type="ARBA" id="ARBA00023026"/>
    </source>
</evidence>
<dbReference type="RefSeq" id="XP_008872284.1">
    <property type="nucleotide sequence ID" value="XM_008874062.1"/>
</dbReference>
<dbReference type="InterPro" id="IPR043504">
    <property type="entry name" value="Peptidase_S1_PA_chymotrypsin"/>
</dbReference>